<name>A0AAD7DC75_MYCRO</name>
<sequence>MLRQITKMIRISYDSLSRELVLKCMPGPGHPVATSHFYLCVAEEYLGQMNHSLTSVCLCQGATLYQISATRMKQADAVFKPAGGPWGGLPSFVVETRTTETYAMLKQDVFTWLATGEVALVFLMIIDQAPAQPAVELEVWELRAGRVTRASAGTQRGPRLVYLNPATAPLGYVAPALSIPYALLGALAPPGAPDLVVSMDMWAAVVWWDC</sequence>
<dbReference type="EMBL" id="JARKIE010000084">
    <property type="protein sequence ID" value="KAJ7687849.1"/>
    <property type="molecule type" value="Genomic_DNA"/>
</dbReference>
<gene>
    <name evidence="1" type="ORF">B0H17DRAFT_678442</name>
</gene>
<comment type="caution">
    <text evidence="1">The sequence shown here is derived from an EMBL/GenBank/DDBJ whole genome shotgun (WGS) entry which is preliminary data.</text>
</comment>
<evidence type="ECO:0000313" key="2">
    <source>
        <dbReference type="Proteomes" id="UP001221757"/>
    </source>
</evidence>
<dbReference type="Proteomes" id="UP001221757">
    <property type="component" value="Unassembled WGS sequence"/>
</dbReference>
<organism evidence="1 2">
    <name type="scientific">Mycena rosella</name>
    <name type="common">Pink bonnet</name>
    <name type="synonym">Agaricus rosellus</name>
    <dbReference type="NCBI Taxonomy" id="1033263"/>
    <lineage>
        <taxon>Eukaryota</taxon>
        <taxon>Fungi</taxon>
        <taxon>Dikarya</taxon>
        <taxon>Basidiomycota</taxon>
        <taxon>Agaricomycotina</taxon>
        <taxon>Agaricomycetes</taxon>
        <taxon>Agaricomycetidae</taxon>
        <taxon>Agaricales</taxon>
        <taxon>Marasmiineae</taxon>
        <taxon>Mycenaceae</taxon>
        <taxon>Mycena</taxon>
    </lineage>
</organism>
<keyword evidence="2" id="KW-1185">Reference proteome</keyword>
<evidence type="ECO:0000313" key="1">
    <source>
        <dbReference type="EMBL" id="KAJ7687849.1"/>
    </source>
</evidence>
<accession>A0AAD7DC75</accession>
<protein>
    <submittedName>
        <fullName evidence="1">Uncharacterized protein</fullName>
    </submittedName>
</protein>
<reference evidence="1" key="1">
    <citation type="submission" date="2023-03" db="EMBL/GenBank/DDBJ databases">
        <title>Massive genome expansion in bonnet fungi (Mycena s.s.) driven by repeated elements and novel gene families across ecological guilds.</title>
        <authorList>
            <consortium name="Lawrence Berkeley National Laboratory"/>
            <person name="Harder C.B."/>
            <person name="Miyauchi S."/>
            <person name="Viragh M."/>
            <person name="Kuo A."/>
            <person name="Thoen E."/>
            <person name="Andreopoulos B."/>
            <person name="Lu D."/>
            <person name="Skrede I."/>
            <person name="Drula E."/>
            <person name="Henrissat B."/>
            <person name="Morin E."/>
            <person name="Kohler A."/>
            <person name="Barry K."/>
            <person name="LaButti K."/>
            <person name="Morin E."/>
            <person name="Salamov A."/>
            <person name="Lipzen A."/>
            <person name="Mereny Z."/>
            <person name="Hegedus B."/>
            <person name="Baldrian P."/>
            <person name="Stursova M."/>
            <person name="Weitz H."/>
            <person name="Taylor A."/>
            <person name="Grigoriev I.V."/>
            <person name="Nagy L.G."/>
            <person name="Martin F."/>
            <person name="Kauserud H."/>
        </authorList>
    </citation>
    <scope>NUCLEOTIDE SEQUENCE</scope>
    <source>
        <strain evidence="1">CBHHK067</strain>
    </source>
</reference>
<dbReference type="AlphaFoldDB" id="A0AAD7DC75"/>
<proteinExistence type="predicted"/>